<feature type="region of interest" description="Disordered" evidence="1">
    <location>
        <begin position="283"/>
        <end position="316"/>
    </location>
</feature>
<protein>
    <submittedName>
        <fullName evidence="3">Relaxase/mobilization nuclease domain-containing protein</fullName>
    </submittedName>
</protein>
<feature type="compositionally biased region" description="Basic and acidic residues" evidence="1">
    <location>
        <begin position="304"/>
        <end position="314"/>
    </location>
</feature>
<dbReference type="InterPro" id="IPR005094">
    <property type="entry name" value="Endonuclease_MobA/VirD2"/>
</dbReference>
<evidence type="ECO:0000313" key="3">
    <source>
        <dbReference type="EMBL" id="WCT13496.1"/>
    </source>
</evidence>
<name>A0ABY7TAX8_9SPHI</name>
<evidence type="ECO:0000259" key="2">
    <source>
        <dbReference type="Pfam" id="PF03432"/>
    </source>
</evidence>
<dbReference type="Proteomes" id="UP001216139">
    <property type="component" value="Chromosome"/>
</dbReference>
<reference evidence="3 4" key="1">
    <citation type="submission" date="2023-02" db="EMBL/GenBank/DDBJ databases">
        <title>Genome sequence of Mucilaginibacter jinjuensis strain KACC 16571.</title>
        <authorList>
            <person name="Kim S."/>
            <person name="Heo J."/>
            <person name="Kwon S.-W."/>
        </authorList>
    </citation>
    <scope>NUCLEOTIDE SEQUENCE [LARGE SCALE GENOMIC DNA]</scope>
    <source>
        <strain evidence="3 4">KACC 16571</strain>
    </source>
</reference>
<dbReference type="Pfam" id="PF03432">
    <property type="entry name" value="Relaxase"/>
    <property type="match status" value="1"/>
</dbReference>
<dbReference type="RefSeq" id="WP_273631804.1">
    <property type="nucleotide sequence ID" value="NZ_CP117167.1"/>
</dbReference>
<dbReference type="EMBL" id="CP117167">
    <property type="protein sequence ID" value="WCT13496.1"/>
    <property type="molecule type" value="Genomic_DNA"/>
</dbReference>
<gene>
    <name evidence="3" type="ORF">PQO05_06050</name>
</gene>
<feature type="domain" description="MobA/VirD2-like nuclease" evidence="2">
    <location>
        <begin position="17"/>
        <end position="151"/>
    </location>
</feature>
<evidence type="ECO:0000313" key="4">
    <source>
        <dbReference type="Proteomes" id="UP001216139"/>
    </source>
</evidence>
<sequence length="394" mass="44224">MIADQKIGKSFMSALGYNLKKNDHPNPKKRAELLDSNFISLDAKQIEAEVELIRQLRPNLNRYVYHTSLNFTKEEEASLTNEKLLAIAHEYLNGMGFTDNQYLIFRHYDADHPHIHLLANRITFDGDVISDSNNYKRSEAILRKLEKQYYLTAVISSNQAAQKAASKDELEMVVRTGKPSQKMVLQELLKNICRQSNLTVPALIKAGEHAGIHFLFNQAVNGRVSGVTYFHDDFKIKGQALGRQFKWTELAKEINYEQVRDSKAISEANSRTRAIYGHLGAAAGTAEPSGRSAGEGSAGLTESHIGDPFHDREQPAGIDRNATAAGADDAGDYQNSDRTWTTDQNADLLDIGTGSHQHHNYFDFGGFEISDDVDDEAIHGRNRHRKKQARTNRR</sequence>
<evidence type="ECO:0000256" key="1">
    <source>
        <dbReference type="SAM" id="MobiDB-lite"/>
    </source>
</evidence>
<organism evidence="3 4">
    <name type="scientific">Mucilaginibacter jinjuensis</name>
    <dbReference type="NCBI Taxonomy" id="1176721"/>
    <lineage>
        <taxon>Bacteria</taxon>
        <taxon>Pseudomonadati</taxon>
        <taxon>Bacteroidota</taxon>
        <taxon>Sphingobacteriia</taxon>
        <taxon>Sphingobacteriales</taxon>
        <taxon>Sphingobacteriaceae</taxon>
        <taxon>Mucilaginibacter</taxon>
    </lineage>
</organism>
<proteinExistence type="predicted"/>
<keyword evidence="4" id="KW-1185">Reference proteome</keyword>
<accession>A0ABY7TAX8</accession>